<feature type="region of interest" description="Disordered" evidence="1">
    <location>
        <begin position="25"/>
        <end position="79"/>
    </location>
</feature>
<dbReference type="EnsemblPlants" id="TuG1812G0300001972.01.T02">
    <property type="protein sequence ID" value="TuG1812G0300001972.01.T02.cds379233"/>
    <property type="gene ID" value="TuG1812G0300001972.01"/>
</dbReference>
<dbReference type="EnsemblPlants" id="TuG1812G0300001972.01.T03">
    <property type="protein sequence ID" value="TuG1812G0300001972.01.T03.cds379233"/>
    <property type="gene ID" value="TuG1812G0300001972.01"/>
</dbReference>
<reference evidence="2" key="2">
    <citation type="submission" date="2018-03" db="EMBL/GenBank/DDBJ databases">
        <title>The Triticum urartu genome reveals the dynamic nature of wheat genome evolution.</title>
        <authorList>
            <person name="Ling H."/>
            <person name="Ma B."/>
            <person name="Shi X."/>
            <person name="Liu H."/>
            <person name="Dong L."/>
            <person name="Sun H."/>
            <person name="Cao Y."/>
            <person name="Gao Q."/>
            <person name="Zheng S."/>
            <person name="Li Y."/>
            <person name="Yu Y."/>
            <person name="Du H."/>
            <person name="Qi M."/>
            <person name="Li Y."/>
            <person name="Yu H."/>
            <person name="Cui Y."/>
            <person name="Wang N."/>
            <person name="Chen C."/>
            <person name="Wu H."/>
            <person name="Zhao Y."/>
            <person name="Zhang J."/>
            <person name="Li Y."/>
            <person name="Zhou W."/>
            <person name="Zhang B."/>
            <person name="Hu W."/>
            <person name="Eijk M."/>
            <person name="Tang J."/>
            <person name="Witsenboer H."/>
            <person name="Zhao S."/>
            <person name="Li Z."/>
            <person name="Zhang A."/>
            <person name="Wang D."/>
            <person name="Liang C."/>
        </authorList>
    </citation>
    <scope>NUCLEOTIDE SEQUENCE [LARGE SCALE GENOMIC DNA]</scope>
    <source>
        <strain evidence="2">cv. G1812</strain>
    </source>
</reference>
<evidence type="ECO:0000313" key="2">
    <source>
        <dbReference type="EnsemblPlants" id="TuG1812G0300001972.01.T02.cds379233"/>
    </source>
</evidence>
<keyword evidence="3" id="KW-1185">Reference proteome</keyword>
<evidence type="ECO:0000256" key="1">
    <source>
        <dbReference type="SAM" id="MobiDB-lite"/>
    </source>
</evidence>
<dbReference type="AlphaFoldDB" id="A0A8R7TT86"/>
<protein>
    <submittedName>
        <fullName evidence="2">Uncharacterized protein</fullName>
    </submittedName>
</protein>
<dbReference type="Gramene" id="TuG1812G0300001972.01.T01">
    <property type="protein sequence ID" value="TuG1812G0300001972.01.T01.cds379233"/>
    <property type="gene ID" value="TuG1812G0300001972.01"/>
</dbReference>
<dbReference type="Gramene" id="TuG1812G0300001972.01.T02">
    <property type="protein sequence ID" value="TuG1812G0300001972.01.T02.cds379233"/>
    <property type="gene ID" value="TuG1812G0300001972.01"/>
</dbReference>
<organism evidence="2 3">
    <name type="scientific">Triticum urartu</name>
    <name type="common">Red wild einkorn</name>
    <name type="synonym">Crithodium urartu</name>
    <dbReference type="NCBI Taxonomy" id="4572"/>
    <lineage>
        <taxon>Eukaryota</taxon>
        <taxon>Viridiplantae</taxon>
        <taxon>Streptophyta</taxon>
        <taxon>Embryophyta</taxon>
        <taxon>Tracheophyta</taxon>
        <taxon>Spermatophyta</taxon>
        <taxon>Magnoliopsida</taxon>
        <taxon>Liliopsida</taxon>
        <taxon>Poales</taxon>
        <taxon>Poaceae</taxon>
        <taxon>BOP clade</taxon>
        <taxon>Pooideae</taxon>
        <taxon>Triticodae</taxon>
        <taxon>Triticeae</taxon>
        <taxon>Triticinae</taxon>
        <taxon>Triticum</taxon>
    </lineage>
</organism>
<sequence>MPSSPTALLAPTSRISRPCLAVLDLSSPPPAATGPSRASTASWPSPPLPKSTPAPLSSLPCQRHEKDGGHRGFGCGRRR</sequence>
<reference evidence="3" key="1">
    <citation type="journal article" date="2013" name="Nature">
        <title>Draft genome of the wheat A-genome progenitor Triticum urartu.</title>
        <authorList>
            <person name="Ling H.Q."/>
            <person name="Zhao S."/>
            <person name="Liu D."/>
            <person name="Wang J."/>
            <person name="Sun H."/>
            <person name="Zhang C."/>
            <person name="Fan H."/>
            <person name="Li D."/>
            <person name="Dong L."/>
            <person name="Tao Y."/>
            <person name="Gao C."/>
            <person name="Wu H."/>
            <person name="Li Y."/>
            <person name="Cui Y."/>
            <person name="Guo X."/>
            <person name="Zheng S."/>
            <person name="Wang B."/>
            <person name="Yu K."/>
            <person name="Liang Q."/>
            <person name="Yang W."/>
            <person name="Lou X."/>
            <person name="Chen J."/>
            <person name="Feng M."/>
            <person name="Jian J."/>
            <person name="Zhang X."/>
            <person name="Luo G."/>
            <person name="Jiang Y."/>
            <person name="Liu J."/>
            <person name="Wang Z."/>
            <person name="Sha Y."/>
            <person name="Zhang B."/>
            <person name="Wu H."/>
            <person name="Tang D."/>
            <person name="Shen Q."/>
            <person name="Xue P."/>
            <person name="Zou S."/>
            <person name="Wang X."/>
            <person name="Liu X."/>
            <person name="Wang F."/>
            <person name="Yang Y."/>
            <person name="An X."/>
            <person name="Dong Z."/>
            <person name="Zhang K."/>
            <person name="Zhang X."/>
            <person name="Luo M.C."/>
            <person name="Dvorak J."/>
            <person name="Tong Y."/>
            <person name="Wang J."/>
            <person name="Yang H."/>
            <person name="Li Z."/>
            <person name="Wang D."/>
            <person name="Zhang A."/>
            <person name="Wang J."/>
        </authorList>
    </citation>
    <scope>NUCLEOTIDE SEQUENCE</scope>
    <source>
        <strain evidence="3">cv. G1812</strain>
    </source>
</reference>
<proteinExistence type="predicted"/>
<name>A0A8R7TT86_TRIUA</name>
<dbReference type="EnsemblPlants" id="TuG1812G0300001972.01.T01">
    <property type="protein sequence ID" value="TuG1812G0300001972.01.T01.cds379233"/>
    <property type="gene ID" value="TuG1812G0300001972.01"/>
</dbReference>
<dbReference type="Proteomes" id="UP000015106">
    <property type="component" value="Chromosome 3"/>
</dbReference>
<dbReference type="Gramene" id="TuG1812G0300001972.01.T03">
    <property type="protein sequence ID" value="TuG1812G0300001972.01.T03.cds379233"/>
    <property type="gene ID" value="TuG1812G0300001972.01"/>
</dbReference>
<reference evidence="2" key="3">
    <citation type="submission" date="2022-06" db="UniProtKB">
        <authorList>
            <consortium name="EnsemblPlants"/>
        </authorList>
    </citation>
    <scope>IDENTIFICATION</scope>
</reference>
<accession>A0A8R7TT86</accession>
<evidence type="ECO:0000313" key="3">
    <source>
        <dbReference type="Proteomes" id="UP000015106"/>
    </source>
</evidence>